<evidence type="ECO:0000259" key="1">
    <source>
        <dbReference type="Pfam" id="PF01551"/>
    </source>
</evidence>
<gene>
    <name evidence="2" type="ordered locus">Ctha_1899</name>
</gene>
<dbReference type="STRING" id="517418.Ctha_1899"/>
<sequence>MNNKTRFRYKSLVPIKLPFFGIWQVSQAQDGEYTHRGVYRYAWDFIIVNREGKQFKNQGDFPQDYFCYNKPVVAPEDGVVENVWDGVEDNIIGQVNLKENWGNTVIIKHDNEVYSKLCHLKKGSIKVKKGDEVKFGQIVGACGNSGRSPYPHLHFQMQAAPYIGSATTDYPLNNYIRHHESGFSLQTHSKPENGELVSNIEAGPLLVAALNFIPGQRLEFTAADGAKSERVSWEIKVNEFNQSYMLCEQTGAKAFFENDRNLFYFTYYEGDEKSRLFLFFQALFKLQKGFYQNMTISDNFPLYLTYPKAIRRPLDFISPFFVFIRSEFRLTCDSIDSDLAPSKITLSSGMTNFFFSKKINSQEFKIEIDASGISSVETFMNNRKVMMAKTENT</sequence>
<dbReference type="eggNOG" id="COG0739">
    <property type="taxonomic scope" value="Bacteria"/>
</dbReference>
<dbReference type="PANTHER" id="PTHR21666">
    <property type="entry name" value="PEPTIDASE-RELATED"/>
    <property type="match status" value="1"/>
</dbReference>
<dbReference type="InterPro" id="IPR016047">
    <property type="entry name" value="M23ase_b-sheet_dom"/>
</dbReference>
<proteinExistence type="predicted"/>
<dbReference type="Gene3D" id="2.70.70.10">
    <property type="entry name" value="Glucose Permease (Domain IIA)"/>
    <property type="match status" value="1"/>
</dbReference>
<dbReference type="CDD" id="cd12797">
    <property type="entry name" value="M23_peptidase"/>
    <property type="match status" value="1"/>
</dbReference>
<keyword evidence="3" id="KW-1185">Reference proteome</keyword>
<dbReference type="PANTHER" id="PTHR21666:SF270">
    <property type="entry name" value="MUREIN HYDROLASE ACTIVATOR ENVC"/>
    <property type="match status" value="1"/>
</dbReference>
<dbReference type="Pfam" id="PF01551">
    <property type="entry name" value="Peptidase_M23"/>
    <property type="match status" value="1"/>
</dbReference>
<dbReference type="EMBL" id="CP001100">
    <property type="protein sequence ID" value="ACF14355.1"/>
    <property type="molecule type" value="Genomic_DNA"/>
</dbReference>
<dbReference type="GO" id="GO:0004222">
    <property type="term" value="F:metalloendopeptidase activity"/>
    <property type="evidence" value="ECO:0007669"/>
    <property type="project" value="TreeGrafter"/>
</dbReference>
<dbReference type="InterPro" id="IPR050570">
    <property type="entry name" value="Cell_wall_metabolism_enzyme"/>
</dbReference>
<feature type="domain" description="M23ase beta-sheet core" evidence="1">
    <location>
        <begin position="69"/>
        <end position="158"/>
    </location>
</feature>
<name>B3QUA6_CHLT3</name>
<dbReference type="HOGENOM" id="CLU_701496_0_0_10"/>
<dbReference type="SUPFAM" id="SSF51261">
    <property type="entry name" value="Duplicated hybrid motif"/>
    <property type="match status" value="1"/>
</dbReference>
<dbReference type="InterPro" id="IPR011055">
    <property type="entry name" value="Dup_hybrid_motif"/>
</dbReference>
<dbReference type="RefSeq" id="WP_012500439.1">
    <property type="nucleotide sequence ID" value="NC_011026.1"/>
</dbReference>
<dbReference type="KEGG" id="cts:Ctha_1899"/>
<reference evidence="2 3" key="1">
    <citation type="submission" date="2008-06" db="EMBL/GenBank/DDBJ databases">
        <title>Complete sequence of Chloroherpeton thalassium ATCC 35110.</title>
        <authorList>
            <consortium name="US DOE Joint Genome Institute"/>
            <person name="Lucas S."/>
            <person name="Copeland A."/>
            <person name="Lapidus A."/>
            <person name="Glavina del Rio T."/>
            <person name="Dalin E."/>
            <person name="Tice H."/>
            <person name="Bruce D."/>
            <person name="Goodwin L."/>
            <person name="Pitluck S."/>
            <person name="Schmutz J."/>
            <person name="Larimer F."/>
            <person name="Land M."/>
            <person name="Hauser L."/>
            <person name="Kyrpides N."/>
            <person name="Mikhailova N."/>
            <person name="Liu Z."/>
            <person name="Li T."/>
            <person name="Zhao F."/>
            <person name="Overmann J."/>
            <person name="Bryant D.A."/>
            <person name="Richardson P."/>
        </authorList>
    </citation>
    <scope>NUCLEOTIDE SEQUENCE [LARGE SCALE GENOMIC DNA]</scope>
    <source>
        <strain evidence="3">ATCC 35110 / GB-78</strain>
    </source>
</reference>
<dbReference type="Proteomes" id="UP000001208">
    <property type="component" value="Chromosome"/>
</dbReference>
<organism evidence="2 3">
    <name type="scientific">Chloroherpeton thalassium (strain ATCC 35110 / GB-78)</name>
    <dbReference type="NCBI Taxonomy" id="517418"/>
    <lineage>
        <taxon>Bacteria</taxon>
        <taxon>Pseudomonadati</taxon>
        <taxon>Chlorobiota</taxon>
        <taxon>Chlorobiia</taxon>
        <taxon>Chlorobiales</taxon>
        <taxon>Chloroherpetonaceae</taxon>
        <taxon>Chloroherpeton</taxon>
    </lineage>
</organism>
<protein>
    <submittedName>
        <fullName evidence="2">Peptidase M23</fullName>
    </submittedName>
</protein>
<accession>B3QUA6</accession>
<evidence type="ECO:0000313" key="2">
    <source>
        <dbReference type="EMBL" id="ACF14355.1"/>
    </source>
</evidence>
<evidence type="ECO:0000313" key="3">
    <source>
        <dbReference type="Proteomes" id="UP000001208"/>
    </source>
</evidence>
<dbReference type="AlphaFoldDB" id="B3QUA6"/>